<name>A0A229VW92_9BIFI</name>
<reference evidence="1 2" key="1">
    <citation type="submission" date="2017-05" db="EMBL/GenBank/DDBJ databases">
        <title>Bifidobacterium vansinderenii sp. nov.</title>
        <authorList>
            <person name="Lugli G.A."/>
            <person name="Duranti S."/>
            <person name="Mangifesta M."/>
        </authorList>
    </citation>
    <scope>NUCLEOTIDE SEQUENCE [LARGE SCALE GENOMIC DNA]</scope>
    <source>
        <strain evidence="1 2">Tam10B</strain>
    </source>
</reference>
<dbReference type="RefSeq" id="WP_093960992.1">
    <property type="nucleotide sequence ID" value="NZ_NEWD01000027.1"/>
</dbReference>
<comment type="caution">
    <text evidence="1">The sequence shown here is derived from an EMBL/GenBank/DDBJ whole genome shotgun (WGS) entry which is preliminary data.</text>
</comment>
<dbReference type="AlphaFoldDB" id="A0A229VW92"/>
<keyword evidence="2" id="KW-1185">Reference proteome</keyword>
<evidence type="ECO:0000313" key="1">
    <source>
        <dbReference type="EMBL" id="OXM99898.1"/>
    </source>
</evidence>
<evidence type="ECO:0000313" key="2">
    <source>
        <dbReference type="Proteomes" id="UP000215433"/>
    </source>
</evidence>
<protein>
    <submittedName>
        <fullName evidence="1">Uncharacterized protein</fullName>
    </submittedName>
</protein>
<dbReference type="EMBL" id="NEWD01000027">
    <property type="protein sequence ID" value="OXM99898.1"/>
    <property type="molecule type" value="Genomic_DNA"/>
</dbReference>
<organism evidence="1 2">
    <name type="scientific">Bifidobacterium vansinderenii</name>
    <dbReference type="NCBI Taxonomy" id="1984871"/>
    <lineage>
        <taxon>Bacteria</taxon>
        <taxon>Bacillati</taxon>
        <taxon>Actinomycetota</taxon>
        <taxon>Actinomycetes</taxon>
        <taxon>Bifidobacteriales</taxon>
        <taxon>Bifidobacteriaceae</taxon>
        <taxon>Bifidobacterium</taxon>
    </lineage>
</organism>
<dbReference type="Proteomes" id="UP000215433">
    <property type="component" value="Unassembled WGS sequence"/>
</dbReference>
<proteinExistence type="predicted"/>
<sequence length="59" mass="6826">MSVGGFLLILLAVALFLALLMLTTTACMVILHREFDWNPFTTRKQRKSWESTRPNHTTF</sequence>
<accession>A0A229VW92</accession>
<gene>
    <name evidence="1" type="ORF">Tam10B_1861</name>
</gene>